<dbReference type="InterPro" id="IPR006135">
    <property type="entry name" value="T3SS_substrate_exporter"/>
</dbReference>
<evidence type="ECO:0000256" key="1">
    <source>
        <dbReference type="ARBA" id="ARBA00010690"/>
    </source>
</evidence>
<dbReference type="EMBL" id="CP011371">
    <property type="protein sequence ID" value="AKJ32074.1"/>
    <property type="molecule type" value="Genomic_DNA"/>
</dbReference>
<dbReference type="STRING" id="413882.AAW51_5383"/>
<feature type="transmembrane region" description="Helical" evidence="2">
    <location>
        <begin position="174"/>
        <end position="201"/>
    </location>
</feature>
<dbReference type="SUPFAM" id="SSF160544">
    <property type="entry name" value="EscU C-terminal domain-like"/>
    <property type="match status" value="1"/>
</dbReference>
<keyword evidence="2" id="KW-1133">Transmembrane helix</keyword>
<evidence type="ECO:0000313" key="4">
    <source>
        <dbReference type="Proteomes" id="UP000035352"/>
    </source>
</evidence>
<accession>A0A0G3BRL8</accession>
<dbReference type="OrthoDB" id="9807950at2"/>
<dbReference type="Pfam" id="PF01312">
    <property type="entry name" value="Bac_export_2"/>
    <property type="match status" value="1"/>
</dbReference>
<dbReference type="Gene3D" id="3.40.1690.10">
    <property type="entry name" value="secretion proteins EscU"/>
    <property type="match status" value="1"/>
</dbReference>
<comment type="similarity">
    <text evidence="1">Belongs to the type III secretion exporter family.</text>
</comment>
<sequence>MSEKNQKPSPKRLRDARKRGEVVFSSDVASTVVFIVVLACVWLGGAFYFGLLHELWLHATSTELLTRPDERFAELLLHTGETLVWGAAPITLVAAIAGILGSLFQVGGVAAWERLKPDAKRLNPAEGLKRIFSTRNLVNLLKMVLKTTLLAVLMFVVVRLFVDSSLKLGYARPSVILMAGAQMIGISFAWAAVIYAVMAMVDYAHEYYEFMKQQRMSIEELRQEHKEVEGDPINASRRRSAHFEAVYFSLADRVRMASAVIHSARAAVALQYLGEHDLPRVIARGEGEVAAQIRRLAAEALIPMEFEPALAERLHDEVPVDQAIPRPLYAPVAKLLRWAQGHD</sequence>
<keyword evidence="2" id="KW-0472">Membrane</keyword>
<dbReference type="KEGG" id="pbh:AAW51_5383"/>
<keyword evidence="2" id="KW-0812">Transmembrane</keyword>
<dbReference type="GO" id="GO:0005886">
    <property type="term" value="C:plasma membrane"/>
    <property type="evidence" value="ECO:0007669"/>
    <property type="project" value="TreeGrafter"/>
</dbReference>
<dbReference type="GO" id="GO:0009306">
    <property type="term" value="P:protein secretion"/>
    <property type="evidence" value="ECO:0007669"/>
    <property type="project" value="InterPro"/>
</dbReference>
<organism evidence="3 4">
    <name type="scientific">Caldimonas brevitalea</name>
    <dbReference type="NCBI Taxonomy" id="413882"/>
    <lineage>
        <taxon>Bacteria</taxon>
        <taxon>Pseudomonadati</taxon>
        <taxon>Pseudomonadota</taxon>
        <taxon>Betaproteobacteria</taxon>
        <taxon>Burkholderiales</taxon>
        <taxon>Sphaerotilaceae</taxon>
        <taxon>Caldimonas</taxon>
    </lineage>
</organism>
<protein>
    <submittedName>
        <fullName evidence="3">Type III secretion protein</fullName>
    </submittedName>
</protein>
<dbReference type="PRINTS" id="PR00950">
    <property type="entry name" value="TYPE3IMSPROT"/>
</dbReference>
<feature type="transmembrane region" description="Helical" evidence="2">
    <location>
        <begin position="83"/>
        <end position="112"/>
    </location>
</feature>
<name>A0A0G3BRL8_9BURK</name>
<dbReference type="PANTHER" id="PTHR30531">
    <property type="entry name" value="FLAGELLAR BIOSYNTHETIC PROTEIN FLHB"/>
    <property type="match status" value="1"/>
</dbReference>
<feature type="transmembrane region" description="Helical" evidence="2">
    <location>
        <begin position="143"/>
        <end position="162"/>
    </location>
</feature>
<feature type="transmembrane region" description="Helical" evidence="2">
    <location>
        <begin position="21"/>
        <end position="49"/>
    </location>
</feature>
<dbReference type="AlphaFoldDB" id="A0A0G3BRL8"/>
<keyword evidence="4" id="KW-1185">Reference proteome</keyword>
<evidence type="ECO:0000313" key="3">
    <source>
        <dbReference type="EMBL" id="AKJ32074.1"/>
    </source>
</evidence>
<dbReference type="RefSeq" id="WP_047197064.1">
    <property type="nucleotide sequence ID" value="NZ_CP011371.1"/>
</dbReference>
<proteinExistence type="inferred from homology"/>
<dbReference type="InterPro" id="IPR029025">
    <property type="entry name" value="T3SS_substrate_exporter_C"/>
</dbReference>
<dbReference type="PATRIC" id="fig|413882.6.peg.5632"/>
<reference evidence="3 4" key="1">
    <citation type="submission" date="2015-05" db="EMBL/GenBank/DDBJ databases">
        <authorList>
            <person name="Tang B."/>
            <person name="Yu Y."/>
        </authorList>
    </citation>
    <scope>NUCLEOTIDE SEQUENCE [LARGE SCALE GENOMIC DNA]</scope>
    <source>
        <strain evidence="3 4">DSM 7029</strain>
    </source>
</reference>
<dbReference type="PANTHER" id="PTHR30531:SF14">
    <property type="entry name" value="SURFACE PRESENTATION OF ANTIGENS PROTEIN SPAS"/>
    <property type="match status" value="1"/>
</dbReference>
<gene>
    <name evidence="3" type="ORF">AAW51_5383</name>
</gene>
<dbReference type="Proteomes" id="UP000035352">
    <property type="component" value="Chromosome"/>
</dbReference>
<evidence type="ECO:0000256" key="2">
    <source>
        <dbReference type="SAM" id="Phobius"/>
    </source>
</evidence>